<proteinExistence type="predicted"/>
<dbReference type="AlphaFoldDB" id="A0AAV9P3L7"/>
<dbReference type="GeneID" id="89929151"/>
<evidence type="ECO:0000313" key="2">
    <source>
        <dbReference type="Proteomes" id="UP001337655"/>
    </source>
</evidence>
<keyword evidence="2" id="KW-1185">Reference proteome</keyword>
<accession>A0AAV9P3L7</accession>
<comment type="caution">
    <text evidence="1">The sequence shown here is derived from an EMBL/GenBank/DDBJ whole genome shotgun (WGS) entry which is preliminary data.</text>
</comment>
<sequence length="304" mass="33733">MPKVQLAAVSSLWPNAEWRSEYDEPSSDIVSSEIWPSLRELSLSRVTDEVLRSDPAEASWVQHAEQLPDFLPALRTKIYENPSMVPVVHRKSILTEAFALCDKVDLSPFKDLRWIPVLGEAFICLTVTQALSTTDNRIVPIPADSYIGWKNYFSSSMNTAPYIRTTASGAWILYVFHETVGNAGTSATPEDVRSAFVTTADDGTVLAASADDFFGAVGSSPSPEQGRILAAEYKQNLTKFRAWQGIDRSVGYRGIWAKVDVSSASQEEAEEAVMLAKKYNSEIRRDIKRFSDEAIAEWLTPDAL</sequence>
<reference evidence="1 2" key="1">
    <citation type="submission" date="2023-08" db="EMBL/GenBank/DDBJ databases">
        <title>Black Yeasts Isolated from many extreme environments.</title>
        <authorList>
            <person name="Coleine C."/>
            <person name="Stajich J.E."/>
            <person name="Selbmann L."/>
        </authorList>
    </citation>
    <scope>NUCLEOTIDE SEQUENCE [LARGE SCALE GENOMIC DNA]</scope>
    <source>
        <strain evidence="1 2">CCFEE 5935</strain>
    </source>
</reference>
<dbReference type="RefSeq" id="XP_064656894.1">
    <property type="nucleotide sequence ID" value="XM_064805052.1"/>
</dbReference>
<evidence type="ECO:0000313" key="1">
    <source>
        <dbReference type="EMBL" id="KAK5167086.1"/>
    </source>
</evidence>
<dbReference type="Proteomes" id="UP001337655">
    <property type="component" value="Unassembled WGS sequence"/>
</dbReference>
<gene>
    <name evidence="1" type="ORF">LTR77_007816</name>
</gene>
<protein>
    <submittedName>
        <fullName evidence="1">Uncharacterized protein</fullName>
    </submittedName>
</protein>
<name>A0AAV9P3L7_9PEZI</name>
<dbReference type="EMBL" id="JAVRRT010000012">
    <property type="protein sequence ID" value="KAK5167086.1"/>
    <property type="molecule type" value="Genomic_DNA"/>
</dbReference>
<organism evidence="1 2">
    <name type="scientific">Saxophila tyrrhenica</name>
    <dbReference type="NCBI Taxonomy" id="1690608"/>
    <lineage>
        <taxon>Eukaryota</taxon>
        <taxon>Fungi</taxon>
        <taxon>Dikarya</taxon>
        <taxon>Ascomycota</taxon>
        <taxon>Pezizomycotina</taxon>
        <taxon>Dothideomycetes</taxon>
        <taxon>Dothideomycetidae</taxon>
        <taxon>Mycosphaerellales</taxon>
        <taxon>Extremaceae</taxon>
        <taxon>Saxophila</taxon>
    </lineage>
</organism>